<dbReference type="OrthoDB" id="5149004at2"/>
<keyword evidence="2" id="KW-1185">Reference proteome</keyword>
<dbReference type="EMBL" id="FNZI01000002">
    <property type="protein sequence ID" value="SEJ10069.1"/>
    <property type="molecule type" value="Genomic_DNA"/>
</dbReference>
<evidence type="ECO:0000313" key="2">
    <source>
        <dbReference type="Proteomes" id="UP000183315"/>
    </source>
</evidence>
<accession>A0A1H6VZK2</accession>
<dbReference type="AlphaFoldDB" id="A0A1H6VZK2"/>
<gene>
    <name evidence="1" type="ORF">SAMN05421637_0773</name>
</gene>
<dbReference type="STRING" id="1043493.SAMN05421637_0773"/>
<dbReference type="Proteomes" id="UP000183315">
    <property type="component" value="Unassembled WGS sequence"/>
</dbReference>
<dbReference type="RefSeq" id="WP_052406084.1">
    <property type="nucleotide sequence ID" value="NZ_BBLU01000017.1"/>
</dbReference>
<organism evidence="1 2">
    <name type="scientific">Demequina mangrovi</name>
    <dbReference type="NCBI Taxonomy" id="1043493"/>
    <lineage>
        <taxon>Bacteria</taxon>
        <taxon>Bacillati</taxon>
        <taxon>Actinomycetota</taxon>
        <taxon>Actinomycetes</taxon>
        <taxon>Micrococcales</taxon>
        <taxon>Demequinaceae</taxon>
        <taxon>Demequina</taxon>
    </lineage>
</organism>
<sequence>MATTILATEIADLRQQRRDTRRELARVRWWRRLVRARRDLAVAFIADPIGAGSAGLDLSWEALAAGAPTSSELADAVWPEAEASSVAALESLDDLDTRLAAYEARVVATLDSVTGQMVRAMARAHTVETEEEEA</sequence>
<reference evidence="2" key="1">
    <citation type="submission" date="2016-10" db="EMBL/GenBank/DDBJ databases">
        <authorList>
            <person name="Varghese N."/>
        </authorList>
    </citation>
    <scope>NUCLEOTIDE SEQUENCE [LARGE SCALE GENOMIC DNA]</scope>
    <source>
        <strain evidence="2">DSM 24868</strain>
    </source>
</reference>
<proteinExistence type="predicted"/>
<evidence type="ECO:0000313" key="1">
    <source>
        <dbReference type="EMBL" id="SEJ10069.1"/>
    </source>
</evidence>
<protein>
    <submittedName>
        <fullName evidence="1">Uncharacterized protein</fullName>
    </submittedName>
</protein>
<name>A0A1H6VZK2_9MICO</name>